<evidence type="ECO:0000256" key="1">
    <source>
        <dbReference type="ARBA" id="ARBA00004141"/>
    </source>
</evidence>
<proteinExistence type="predicted"/>
<dbReference type="Pfam" id="PF04610">
    <property type="entry name" value="TrbL"/>
    <property type="match status" value="1"/>
</dbReference>
<accession>A0ABV7F526</accession>
<dbReference type="Proteomes" id="UP001595530">
    <property type="component" value="Unassembled WGS sequence"/>
</dbReference>
<feature type="compositionally biased region" description="Polar residues" evidence="5">
    <location>
        <begin position="384"/>
        <end position="393"/>
    </location>
</feature>
<dbReference type="EMBL" id="JBHRTP010000071">
    <property type="protein sequence ID" value="MFC3110193.1"/>
    <property type="molecule type" value="Genomic_DNA"/>
</dbReference>
<organism evidence="7 8">
    <name type="scientific">Undibacterium arcticum</name>
    <dbReference type="NCBI Taxonomy" id="1762892"/>
    <lineage>
        <taxon>Bacteria</taxon>
        <taxon>Pseudomonadati</taxon>
        <taxon>Pseudomonadota</taxon>
        <taxon>Betaproteobacteria</taxon>
        <taxon>Burkholderiales</taxon>
        <taxon>Oxalobacteraceae</taxon>
        <taxon>Undibacterium</taxon>
    </lineage>
</organism>
<evidence type="ECO:0000256" key="5">
    <source>
        <dbReference type="SAM" id="MobiDB-lite"/>
    </source>
</evidence>
<comment type="caution">
    <text evidence="7">The sequence shown here is derived from an EMBL/GenBank/DDBJ whole genome shotgun (WGS) entry which is preliminary data.</text>
</comment>
<keyword evidence="8" id="KW-1185">Reference proteome</keyword>
<gene>
    <name evidence="7" type="ORF">ACFOFO_19880</name>
</gene>
<keyword evidence="4 6" id="KW-0472">Membrane</keyword>
<evidence type="ECO:0000256" key="6">
    <source>
        <dbReference type="SAM" id="Phobius"/>
    </source>
</evidence>
<feature type="transmembrane region" description="Helical" evidence="6">
    <location>
        <begin position="248"/>
        <end position="272"/>
    </location>
</feature>
<protein>
    <submittedName>
        <fullName evidence="7">Type IV secretion system protein</fullName>
    </submittedName>
</protein>
<evidence type="ECO:0000256" key="2">
    <source>
        <dbReference type="ARBA" id="ARBA00022692"/>
    </source>
</evidence>
<feature type="region of interest" description="Disordered" evidence="5">
    <location>
        <begin position="329"/>
        <end position="393"/>
    </location>
</feature>
<dbReference type="InterPro" id="IPR007688">
    <property type="entry name" value="Conjugal_tfr_TrbL/VirB6"/>
</dbReference>
<keyword evidence="3 6" id="KW-1133">Transmembrane helix</keyword>
<feature type="compositionally biased region" description="Gly residues" evidence="5">
    <location>
        <begin position="342"/>
        <end position="365"/>
    </location>
</feature>
<feature type="transmembrane region" description="Helical" evidence="6">
    <location>
        <begin position="180"/>
        <end position="204"/>
    </location>
</feature>
<name>A0ABV7F526_9BURK</name>
<feature type="transmembrane region" description="Helical" evidence="6">
    <location>
        <begin position="64"/>
        <end position="82"/>
    </location>
</feature>
<feature type="transmembrane region" description="Helical" evidence="6">
    <location>
        <begin position="34"/>
        <end position="52"/>
    </location>
</feature>
<evidence type="ECO:0000256" key="3">
    <source>
        <dbReference type="ARBA" id="ARBA00022989"/>
    </source>
</evidence>
<comment type="subcellular location">
    <subcellularLocation>
        <location evidence="1">Membrane</location>
        <topology evidence="1">Multi-pass membrane protein</topology>
    </subcellularLocation>
</comment>
<evidence type="ECO:0000313" key="7">
    <source>
        <dbReference type="EMBL" id="MFC3110193.1"/>
    </source>
</evidence>
<feature type="transmembrane region" description="Helical" evidence="6">
    <location>
        <begin position="211"/>
        <end position="228"/>
    </location>
</feature>
<dbReference type="RefSeq" id="WP_390332552.1">
    <property type="nucleotide sequence ID" value="NZ_JBHRTP010000071.1"/>
</dbReference>
<feature type="transmembrane region" description="Helical" evidence="6">
    <location>
        <begin position="284"/>
        <end position="305"/>
    </location>
</feature>
<sequence>MSNPSGDLNGINLVLDTFRDVVVNLGQHNPLNEYGITLLFSIIGMLLVFQSLRTLLEGGSSRQLIAQFLYLVMLGSFASLMITDDFQLKQKLIDSADMIADKVSPTGAGSSGFDAASSALNVMFNAAFTVFDSEAPTANFGQDLPAGDKGADPASNTSNGGSVWGALTNIGAYLGTGLQIALMTLLLKFFAMAIMILGGLIAMAQFIVSQILVHIAIILAPIFIPFLVWEQASFLFDGWLKFFIKAVFHKVVGLVMVGLLNSTVAVALGKISAMKIDGFAEGQALRLSALIGIMAIAAIFAYLMWQIGSIADGLLSGATRAGYRFTGVPKVPSMPKPDSKPSGGGLPDGGGSGAPAGGGGAGGGNLTPSKTSGAGSGAGGAQNLPGTSSSFKA</sequence>
<reference evidence="8" key="1">
    <citation type="journal article" date="2019" name="Int. J. Syst. Evol. Microbiol.">
        <title>The Global Catalogue of Microorganisms (GCM) 10K type strain sequencing project: providing services to taxonomists for standard genome sequencing and annotation.</title>
        <authorList>
            <consortium name="The Broad Institute Genomics Platform"/>
            <consortium name="The Broad Institute Genome Sequencing Center for Infectious Disease"/>
            <person name="Wu L."/>
            <person name="Ma J."/>
        </authorList>
    </citation>
    <scope>NUCLEOTIDE SEQUENCE [LARGE SCALE GENOMIC DNA]</scope>
    <source>
        <strain evidence="8">KCTC 42986</strain>
    </source>
</reference>
<keyword evidence="2 6" id="KW-0812">Transmembrane</keyword>
<evidence type="ECO:0000313" key="8">
    <source>
        <dbReference type="Proteomes" id="UP001595530"/>
    </source>
</evidence>
<evidence type="ECO:0000256" key="4">
    <source>
        <dbReference type="ARBA" id="ARBA00023136"/>
    </source>
</evidence>